<reference evidence="4" key="2">
    <citation type="journal article" date="2024" name="Plant">
        <title>Genomic evolution and insights into agronomic trait innovations of Sesamum species.</title>
        <authorList>
            <person name="Miao H."/>
            <person name="Wang L."/>
            <person name="Qu L."/>
            <person name="Liu H."/>
            <person name="Sun Y."/>
            <person name="Le M."/>
            <person name="Wang Q."/>
            <person name="Wei S."/>
            <person name="Zheng Y."/>
            <person name="Lin W."/>
            <person name="Duan Y."/>
            <person name="Cao H."/>
            <person name="Xiong S."/>
            <person name="Wang X."/>
            <person name="Wei L."/>
            <person name="Li C."/>
            <person name="Ma Q."/>
            <person name="Ju M."/>
            <person name="Zhao R."/>
            <person name="Li G."/>
            <person name="Mu C."/>
            <person name="Tian Q."/>
            <person name="Mei H."/>
            <person name="Zhang T."/>
            <person name="Gao T."/>
            <person name="Zhang H."/>
        </authorList>
    </citation>
    <scope>NUCLEOTIDE SEQUENCE</scope>
    <source>
        <strain evidence="4">KEN8</strain>
    </source>
</reference>
<feature type="domain" description="Transposase MuDR plant" evidence="2">
    <location>
        <begin position="62"/>
        <end position="93"/>
    </location>
</feature>
<dbReference type="PANTHER" id="PTHR31973">
    <property type="entry name" value="POLYPROTEIN, PUTATIVE-RELATED"/>
    <property type="match status" value="1"/>
</dbReference>
<dbReference type="Pfam" id="PF03108">
    <property type="entry name" value="DBD_Tnp_Mut"/>
    <property type="match status" value="1"/>
</dbReference>
<feature type="compositionally biased region" description="Polar residues" evidence="1">
    <location>
        <begin position="19"/>
        <end position="28"/>
    </location>
</feature>
<gene>
    <name evidence="4" type="ORF">Scaly_2962100</name>
</gene>
<protein>
    <recommendedName>
        <fullName evidence="5">MULE transposase domain-containing protein</fullName>
    </recommendedName>
</protein>
<evidence type="ECO:0000313" key="4">
    <source>
        <dbReference type="EMBL" id="KAL0308049.1"/>
    </source>
</evidence>
<comment type="caution">
    <text evidence="4">The sequence shown here is derived from an EMBL/GenBank/DDBJ whole genome shotgun (WGS) entry which is preliminary data.</text>
</comment>
<reference evidence="4" key="1">
    <citation type="submission" date="2020-06" db="EMBL/GenBank/DDBJ databases">
        <authorList>
            <person name="Li T."/>
            <person name="Hu X."/>
            <person name="Zhang T."/>
            <person name="Song X."/>
            <person name="Zhang H."/>
            <person name="Dai N."/>
            <person name="Sheng W."/>
            <person name="Hou X."/>
            <person name="Wei L."/>
        </authorList>
    </citation>
    <scope>NUCLEOTIDE SEQUENCE</scope>
    <source>
        <strain evidence="4">KEN8</strain>
        <tissue evidence="4">Leaf</tissue>
    </source>
</reference>
<accession>A0AAW2KNV4</accession>
<dbReference type="EMBL" id="JACGWM010000280">
    <property type="protein sequence ID" value="KAL0308049.1"/>
    <property type="molecule type" value="Genomic_DNA"/>
</dbReference>
<evidence type="ECO:0008006" key="5">
    <source>
        <dbReference type="Google" id="ProtNLM"/>
    </source>
</evidence>
<dbReference type="InterPro" id="IPR018289">
    <property type="entry name" value="MULE_transposase_dom"/>
</dbReference>
<name>A0AAW2KNV4_9LAMI</name>
<feature type="compositionally biased region" description="Basic and acidic residues" evidence="1">
    <location>
        <begin position="50"/>
        <end position="62"/>
    </location>
</feature>
<feature type="region of interest" description="Disordered" evidence="1">
    <location>
        <begin position="19"/>
        <end position="62"/>
    </location>
</feature>
<feature type="domain" description="MULE transposase" evidence="3">
    <location>
        <begin position="173"/>
        <end position="263"/>
    </location>
</feature>
<evidence type="ECO:0000256" key="1">
    <source>
        <dbReference type="SAM" id="MobiDB-lite"/>
    </source>
</evidence>
<dbReference type="Pfam" id="PF10551">
    <property type="entry name" value="MULE"/>
    <property type="match status" value="1"/>
</dbReference>
<evidence type="ECO:0000259" key="2">
    <source>
        <dbReference type="Pfam" id="PF03108"/>
    </source>
</evidence>
<proteinExistence type="predicted"/>
<dbReference type="PANTHER" id="PTHR31973:SF187">
    <property type="entry name" value="MUTATOR TRANSPOSASE MUDRA PROTEIN"/>
    <property type="match status" value="1"/>
</dbReference>
<organism evidence="4">
    <name type="scientific">Sesamum calycinum</name>
    <dbReference type="NCBI Taxonomy" id="2727403"/>
    <lineage>
        <taxon>Eukaryota</taxon>
        <taxon>Viridiplantae</taxon>
        <taxon>Streptophyta</taxon>
        <taxon>Embryophyta</taxon>
        <taxon>Tracheophyta</taxon>
        <taxon>Spermatophyta</taxon>
        <taxon>Magnoliopsida</taxon>
        <taxon>eudicotyledons</taxon>
        <taxon>Gunneridae</taxon>
        <taxon>Pentapetalae</taxon>
        <taxon>asterids</taxon>
        <taxon>lamiids</taxon>
        <taxon>Lamiales</taxon>
        <taxon>Pedaliaceae</taxon>
        <taxon>Sesamum</taxon>
    </lineage>
</organism>
<dbReference type="AlphaFoldDB" id="A0AAW2KNV4"/>
<sequence>MRKLKKILKQKPKKQMITTFQYENSGPSQEVEWYSDPGEEDELHSLDGSGSEKEIEAPKHPNENARITAKCKNETCNWRIHASPIQEGTTFQIKTVKGEHTCARSYVSKLAKAKYLGNRVEKVIRDNPNVPVSILKNTIMRKCNVDASKWKVIRAKRAALQKIQGVDSCRPIIDLDGCFLKTVYQGQLLVALRRDANDNMWPIAIVVVLVENREAWTWFLRELLDDLGGVESSHKWTFISDRQKGLIDVVQELAHHFEHRYCL</sequence>
<dbReference type="InterPro" id="IPR004332">
    <property type="entry name" value="Transposase_MuDR"/>
</dbReference>
<evidence type="ECO:0000259" key="3">
    <source>
        <dbReference type="Pfam" id="PF10551"/>
    </source>
</evidence>